<dbReference type="PRINTS" id="PR01010">
    <property type="entry name" value="FLGPRINGFLGI"/>
</dbReference>
<keyword evidence="3" id="KW-0732">Signal</keyword>
<organism evidence="6 7">
    <name type="scientific">Nitrosospira multiformis</name>
    <dbReference type="NCBI Taxonomy" id="1231"/>
    <lineage>
        <taxon>Bacteria</taxon>
        <taxon>Pseudomonadati</taxon>
        <taxon>Pseudomonadota</taxon>
        <taxon>Betaproteobacteria</taxon>
        <taxon>Nitrosomonadales</taxon>
        <taxon>Nitrosomonadaceae</taxon>
        <taxon>Nitrosospira</taxon>
    </lineage>
</organism>
<comment type="subcellular location">
    <subcellularLocation>
        <location evidence="2 5">Bacterial flagellum basal body</location>
    </subcellularLocation>
</comment>
<evidence type="ECO:0000256" key="4">
    <source>
        <dbReference type="ARBA" id="ARBA00023143"/>
    </source>
</evidence>
<evidence type="ECO:0000256" key="3">
    <source>
        <dbReference type="ARBA" id="ARBA00022729"/>
    </source>
</evidence>
<comment type="caution">
    <text evidence="6">The sequence shown here is derived from an EMBL/GenBank/DDBJ whole genome shotgun (WGS) entry which is preliminary data.</text>
</comment>
<dbReference type="HAMAP" id="MF_00416">
    <property type="entry name" value="FlgI"/>
    <property type="match status" value="1"/>
</dbReference>
<keyword evidence="7" id="KW-1185">Reference proteome</keyword>
<comment type="similarity">
    <text evidence="5">Belongs to the FlgI family.</text>
</comment>
<dbReference type="InterPro" id="IPR001782">
    <property type="entry name" value="Flag_FlgI"/>
</dbReference>
<reference evidence="6 7" key="1">
    <citation type="submission" date="2016-10" db="EMBL/GenBank/DDBJ databases">
        <authorList>
            <person name="Varghese N."/>
            <person name="Submissions S."/>
        </authorList>
    </citation>
    <scope>NUCLEOTIDE SEQUENCE [LARGE SCALE GENOMIC DNA]</scope>
    <source>
        <strain evidence="6 7">Nl1</strain>
    </source>
</reference>
<keyword evidence="4 5" id="KW-0975">Bacterial flagellum</keyword>
<dbReference type="NCBIfam" id="NF003676">
    <property type="entry name" value="PRK05303.1"/>
    <property type="match status" value="1"/>
</dbReference>
<name>A0ABY0TG35_9PROT</name>
<keyword evidence="6" id="KW-0966">Cell projection</keyword>
<keyword evidence="6" id="KW-0282">Flagellum</keyword>
<dbReference type="Proteomes" id="UP000183471">
    <property type="component" value="Unassembled WGS sequence"/>
</dbReference>
<sequence length="382" mass="39844">MPHDILHSPPRTAILKQVSLLFLMLWLGWGAMTTPVQAERIKDLATIQGVRANQLIGYSLVVGLDGTGDQTSQTPFTVQTIVSMLMQMGINLPPGTNLRLRNVAAVMVTASLPPFAQPGQVIDVTVSSMGNARSLRGGTLLMTPLKGADGQVYGMAQGNLLVGGFGASASGSQVQVNHLSVGRITGGATVERAVPVALGQDNVIRLELNSTDFSNTKRIVDAINGKFGTGTAAALDGRVIQVRTPEGSDQRVAFVADMESLNINPAPTYAKVIVNSRTGSVVMNQAATVDACAIAHGNLSVVISTEPVISQPGAFSSGQTVQAQRSTIEIRQESGMLTMVEGASLAEVVKALNAIGATPQDLLAILQAMKSAGALRADLEII</sequence>
<dbReference type="Pfam" id="PF02119">
    <property type="entry name" value="FlgI"/>
    <property type="match status" value="1"/>
</dbReference>
<proteinExistence type="inferred from homology"/>
<accession>A0ABY0TG35</accession>
<comment type="function">
    <text evidence="1 5">Assembles around the rod to form the L-ring and probably protects the motor/basal body from shearing forces during rotation.</text>
</comment>
<keyword evidence="6" id="KW-0969">Cilium</keyword>
<evidence type="ECO:0000256" key="5">
    <source>
        <dbReference type="HAMAP-Rule" id="MF_00416"/>
    </source>
</evidence>
<evidence type="ECO:0000313" key="7">
    <source>
        <dbReference type="Proteomes" id="UP000183471"/>
    </source>
</evidence>
<gene>
    <name evidence="5" type="primary">flgI</name>
    <name evidence="6" type="ORF">SAMN05216402_1877</name>
</gene>
<evidence type="ECO:0000256" key="2">
    <source>
        <dbReference type="ARBA" id="ARBA00004117"/>
    </source>
</evidence>
<evidence type="ECO:0000256" key="1">
    <source>
        <dbReference type="ARBA" id="ARBA00002591"/>
    </source>
</evidence>
<dbReference type="EMBL" id="FNKY01000001">
    <property type="protein sequence ID" value="SDQ69141.1"/>
    <property type="molecule type" value="Genomic_DNA"/>
</dbReference>
<comment type="subunit">
    <text evidence="5">The basal body constitutes a major portion of the flagellar organelle and consists of four rings (L,P,S, and M) mounted on a central rod.</text>
</comment>
<evidence type="ECO:0000313" key="6">
    <source>
        <dbReference type="EMBL" id="SDQ69141.1"/>
    </source>
</evidence>
<dbReference type="PANTHER" id="PTHR30381">
    <property type="entry name" value="FLAGELLAR P-RING PERIPLASMIC PROTEIN FLGI"/>
    <property type="match status" value="1"/>
</dbReference>
<dbReference type="PANTHER" id="PTHR30381:SF0">
    <property type="entry name" value="FLAGELLAR P-RING PROTEIN"/>
    <property type="match status" value="1"/>
</dbReference>
<protein>
    <recommendedName>
        <fullName evidence="5">Flagellar P-ring protein</fullName>
    </recommendedName>
    <alternativeName>
        <fullName evidence="5">Basal body P-ring protein</fullName>
    </alternativeName>
</protein>